<gene>
    <name evidence="2" type="ORF">TVAG_046880</name>
</gene>
<feature type="region of interest" description="Disordered" evidence="1">
    <location>
        <begin position="146"/>
        <end position="216"/>
    </location>
</feature>
<dbReference type="RefSeq" id="XP_001322489.1">
    <property type="nucleotide sequence ID" value="XM_001322454.1"/>
</dbReference>
<dbReference type="Proteomes" id="UP000001542">
    <property type="component" value="Unassembled WGS sequence"/>
</dbReference>
<feature type="compositionally biased region" description="Low complexity" evidence="1">
    <location>
        <begin position="59"/>
        <end position="87"/>
    </location>
</feature>
<dbReference type="KEGG" id="tva:75680560"/>
<sequence>MHISTDKYSMAMYQNTTKNLPQKEDQFQYNQQYRDQRPQKFRGRGGYNQRFKHDRNHYNNDYRNNYNQQYYNQDNYNGPQNYGNPQNSGYQSRYAYNRNYYSQQLHGNQRNYGYNSHGYNSRGNYNDNQYSQQYKPRAFGIGRVRREQPPEPQGIREQPDFSVYYADGQEDCDNEQKFADYVPKQDISDQQNDFSGQNEGISQDPGNNEATTQDAQ</sequence>
<name>A2EAR3_TRIV3</name>
<reference evidence="2" key="1">
    <citation type="submission" date="2006-10" db="EMBL/GenBank/DDBJ databases">
        <authorList>
            <person name="Amadeo P."/>
            <person name="Zhao Q."/>
            <person name="Wortman J."/>
            <person name="Fraser-Liggett C."/>
            <person name="Carlton J."/>
        </authorList>
    </citation>
    <scope>NUCLEOTIDE SEQUENCE</scope>
    <source>
        <strain evidence="2">G3</strain>
    </source>
</reference>
<dbReference type="VEuPathDB" id="TrichDB:TVAGG3_0958750"/>
<dbReference type="VEuPathDB" id="TrichDB:TVAG_046880"/>
<dbReference type="EMBL" id="DS113341">
    <property type="protein sequence ID" value="EAY10266.1"/>
    <property type="molecule type" value="Genomic_DNA"/>
</dbReference>
<evidence type="ECO:0000313" key="2">
    <source>
        <dbReference type="EMBL" id="EAY10266.1"/>
    </source>
</evidence>
<feature type="region of interest" description="Disordered" evidence="1">
    <location>
        <begin position="33"/>
        <end position="91"/>
    </location>
</feature>
<reference evidence="2" key="2">
    <citation type="journal article" date="2007" name="Science">
        <title>Draft genome sequence of the sexually transmitted pathogen Trichomonas vaginalis.</title>
        <authorList>
            <person name="Carlton J.M."/>
            <person name="Hirt R.P."/>
            <person name="Silva J.C."/>
            <person name="Delcher A.L."/>
            <person name="Schatz M."/>
            <person name="Zhao Q."/>
            <person name="Wortman J.R."/>
            <person name="Bidwell S.L."/>
            <person name="Alsmark U.C.M."/>
            <person name="Besteiro S."/>
            <person name="Sicheritz-Ponten T."/>
            <person name="Noel C.J."/>
            <person name="Dacks J.B."/>
            <person name="Foster P.G."/>
            <person name="Simillion C."/>
            <person name="Van de Peer Y."/>
            <person name="Miranda-Saavedra D."/>
            <person name="Barton G.J."/>
            <person name="Westrop G.D."/>
            <person name="Mueller S."/>
            <person name="Dessi D."/>
            <person name="Fiori P.L."/>
            <person name="Ren Q."/>
            <person name="Paulsen I."/>
            <person name="Zhang H."/>
            <person name="Bastida-Corcuera F.D."/>
            <person name="Simoes-Barbosa A."/>
            <person name="Brown M.T."/>
            <person name="Hayes R.D."/>
            <person name="Mukherjee M."/>
            <person name="Okumura C.Y."/>
            <person name="Schneider R."/>
            <person name="Smith A.J."/>
            <person name="Vanacova S."/>
            <person name="Villalvazo M."/>
            <person name="Haas B.J."/>
            <person name="Pertea M."/>
            <person name="Feldblyum T.V."/>
            <person name="Utterback T.R."/>
            <person name="Shu C.L."/>
            <person name="Osoegawa K."/>
            <person name="de Jong P.J."/>
            <person name="Hrdy I."/>
            <person name="Horvathova L."/>
            <person name="Zubacova Z."/>
            <person name="Dolezal P."/>
            <person name="Malik S.B."/>
            <person name="Logsdon J.M. Jr."/>
            <person name="Henze K."/>
            <person name="Gupta A."/>
            <person name="Wang C.C."/>
            <person name="Dunne R.L."/>
            <person name="Upcroft J.A."/>
            <person name="Upcroft P."/>
            <person name="White O."/>
            <person name="Salzberg S.L."/>
            <person name="Tang P."/>
            <person name="Chiu C.-H."/>
            <person name="Lee Y.-S."/>
            <person name="Embley T.M."/>
            <person name="Coombs G.H."/>
            <person name="Mottram J.C."/>
            <person name="Tachezy J."/>
            <person name="Fraser-Liggett C.M."/>
            <person name="Johnson P.J."/>
        </authorList>
    </citation>
    <scope>NUCLEOTIDE SEQUENCE [LARGE SCALE GENOMIC DNA]</scope>
    <source>
        <strain evidence="2">G3</strain>
    </source>
</reference>
<keyword evidence="3" id="KW-1185">Reference proteome</keyword>
<dbReference type="InParanoid" id="A2EAR3"/>
<accession>A2EAR3</accession>
<proteinExistence type="predicted"/>
<feature type="compositionally biased region" description="Polar residues" evidence="1">
    <location>
        <begin position="188"/>
        <end position="216"/>
    </location>
</feature>
<evidence type="ECO:0000313" key="3">
    <source>
        <dbReference type="Proteomes" id="UP000001542"/>
    </source>
</evidence>
<dbReference type="AlphaFoldDB" id="A2EAR3"/>
<organism evidence="2 3">
    <name type="scientific">Trichomonas vaginalis (strain ATCC PRA-98 / G3)</name>
    <dbReference type="NCBI Taxonomy" id="412133"/>
    <lineage>
        <taxon>Eukaryota</taxon>
        <taxon>Metamonada</taxon>
        <taxon>Parabasalia</taxon>
        <taxon>Trichomonadida</taxon>
        <taxon>Trichomonadidae</taxon>
        <taxon>Trichomonas</taxon>
    </lineage>
</organism>
<evidence type="ECO:0000256" key="1">
    <source>
        <dbReference type="SAM" id="MobiDB-lite"/>
    </source>
</evidence>
<protein>
    <submittedName>
        <fullName evidence="2">Uncharacterized protein</fullName>
    </submittedName>
</protein>